<keyword evidence="4" id="KW-1185">Reference proteome</keyword>
<dbReference type="CDD" id="cd01657">
    <property type="entry name" value="Ribosomal_L7_archeal_euk"/>
    <property type="match status" value="1"/>
</dbReference>
<reference evidence="3 4" key="1">
    <citation type="journal article" date="2015" name="Genome Biol. Evol.">
        <title>Phylogenomic analyses indicate that early fungi evolved digesting cell walls of algal ancestors of land plants.</title>
        <authorList>
            <person name="Chang Y."/>
            <person name="Wang S."/>
            <person name="Sekimoto S."/>
            <person name="Aerts A.L."/>
            <person name="Choi C."/>
            <person name="Clum A."/>
            <person name="LaButti K.M."/>
            <person name="Lindquist E.A."/>
            <person name="Yee Ngan C."/>
            <person name="Ohm R.A."/>
            <person name="Salamov A.A."/>
            <person name="Grigoriev I.V."/>
            <person name="Spatafora J.W."/>
            <person name="Berbee M.L."/>
        </authorList>
    </citation>
    <scope>NUCLEOTIDE SEQUENCE [LARGE SCALE GENOMIC DNA]</scope>
    <source>
        <strain evidence="3 4">NRRL 28638</strain>
    </source>
</reference>
<dbReference type="InterPro" id="IPR016082">
    <property type="entry name" value="Ribosomal_uL30_ferredoxin-like"/>
</dbReference>
<accession>A0A137P3A8</accession>
<dbReference type="Pfam" id="PF00327">
    <property type="entry name" value="Ribosomal_L30"/>
    <property type="match status" value="1"/>
</dbReference>
<dbReference type="InterPro" id="IPR036919">
    <property type="entry name" value="Ribo_uL30_ferredoxin-like_sf"/>
</dbReference>
<dbReference type="GO" id="GO:0003723">
    <property type="term" value="F:RNA binding"/>
    <property type="evidence" value="ECO:0007669"/>
    <property type="project" value="TreeGrafter"/>
</dbReference>
<keyword evidence="3" id="KW-0687">Ribonucleoprotein</keyword>
<dbReference type="PANTHER" id="PTHR11524:SF26">
    <property type="entry name" value="RIBOSOME BIOGENESIS PROTEIN RLP7"/>
    <property type="match status" value="1"/>
</dbReference>
<keyword evidence="3" id="KW-0689">Ribosomal protein</keyword>
<gene>
    <name evidence="3" type="ORF">CONCODRAFT_40545</name>
</gene>
<dbReference type="InterPro" id="IPR039699">
    <property type="entry name" value="Ribosomal_uL30"/>
</dbReference>
<dbReference type="GO" id="GO:0022625">
    <property type="term" value="C:cytosolic large ribosomal subunit"/>
    <property type="evidence" value="ECO:0007669"/>
    <property type="project" value="TreeGrafter"/>
</dbReference>
<dbReference type="PANTHER" id="PTHR11524">
    <property type="entry name" value="60S RIBOSOMAL PROTEIN L7"/>
    <property type="match status" value="1"/>
</dbReference>
<protein>
    <submittedName>
        <fullName evidence="3">Ribosomal protein L30p/L7e</fullName>
    </submittedName>
</protein>
<dbReference type="OrthoDB" id="28644at2759"/>
<dbReference type="STRING" id="796925.A0A137P3A8"/>
<dbReference type="InterPro" id="IPR035808">
    <property type="entry name" value="Ribosomal_uL30_euk_arc"/>
</dbReference>
<evidence type="ECO:0000259" key="2">
    <source>
        <dbReference type="Pfam" id="PF00327"/>
    </source>
</evidence>
<sequence>KQKPKTHFKRLDQILKDRKAFEGEKRRLNRLENSQVQLPDFKDAKCLFVIRSRKINKIPEQVQKVLKEFRLTSLNFGVFIKPTEDNIKKIKLISPYVFYGEPSLKSIKNLVLKRGFTKKDGKVVPLDNNTIIEETLGDLGFICLDDLIHELSTNGENFDKISGFLVPFRFSKLADKKSKKGVVSSTVMEKQTPKAKSEFINRILMRLN</sequence>
<dbReference type="Proteomes" id="UP000070444">
    <property type="component" value="Unassembled WGS sequence"/>
</dbReference>
<dbReference type="GO" id="GO:0000463">
    <property type="term" value="P:maturation of LSU-rRNA from tricistronic rRNA transcript (SSU-rRNA, 5.8S rRNA, LSU-rRNA)"/>
    <property type="evidence" value="ECO:0007669"/>
    <property type="project" value="TreeGrafter"/>
</dbReference>
<evidence type="ECO:0000313" key="3">
    <source>
        <dbReference type="EMBL" id="KXN69510.1"/>
    </source>
</evidence>
<evidence type="ECO:0000256" key="1">
    <source>
        <dbReference type="ARBA" id="ARBA00007594"/>
    </source>
</evidence>
<dbReference type="SUPFAM" id="SSF55129">
    <property type="entry name" value="Ribosomal protein L30p/L7e"/>
    <property type="match status" value="1"/>
</dbReference>
<organism evidence="3 4">
    <name type="scientific">Conidiobolus coronatus (strain ATCC 28846 / CBS 209.66 / NRRL 28638)</name>
    <name type="common">Delacroixia coronata</name>
    <dbReference type="NCBI Taxonomy" id="796925"/>
    <lineage>
        <taxon>Eukaryota</taxon>
        <taxon>Fungi</taxon>
        <taxon>Fungi incertae sedis</taxon>
        <taxon>Zoopagomycota</taxon>
        <taxon>Entomophthoromycotina</taxon>
        <taxon>Entomophthoromycetes</taxon>
        <taxon>Entomophthorales</taxon>
        <taxon>Ancylistaceae</taxon>
        <taxon>Conidiobolus</taxon>
    </lineage>
</organism>
<feature type="non-terminal residue" evidence="3">
    <location>
        <position position="1"/>
    </location>
</feature>
<dbReference type="AlphaFoldDB" id="A0A137P3A8"/>
<comment type="similarity">
    <text evidence="1">Belongs to the universal ribosomal protein uL30 family.</text>
</comment>
<proteinExistence type="inferred from homology"/>
<dbReference type="OMA" id="IEEHMGK"/>
<evidence type="ECO:0000313" key="4">
    <source>
        <dbReference type="Proteomes" id="UP000070444"/>
    </source>
</evidence>
<dbReference type="EMBL" id="KQ964532">
    <property type="protein sequence ID" value="KXN69510.1"/>
    <property type="molecule type" value="Genomic_DNA"/>
</dbReference>
<dbReference type="GO" id="GO:0003735">
    <property type="term" value="F:structural constituent of ribosome"/>
    <property type="evidence" value="ECO:0007669"/>
    <property type="project" value="TreeGrafter"/>
</dbReference>
<name>A0A137P3A8_CONC2</name>
<dbReference type="Gene3D" id="3.30.1390.20">
    <property type="entry name" value="Ribosomal protein L30, ferredoxin-like fold domain"/>
    <property type="match status" value="1"/>
</dbReference>
<feature type="domain" description="Large ribosomal subunit protein uL30-like ferredoxin-like fold" evidence="2">
    <location>
        <begin position="47"/>
        <end position="97"/>
    </location>
</feature>